<comment type="caution">
    <text evidence="1">The sequence shown here is derived from an EMBL/GenBank/DDBJ whole genome shotgun (WGS) entry which is preliminary data.</text>
</comment>
<organism evidence="1 2">
    <name type="scientific">Pseudomonas syringae pv. maculicola</name>
    <dbReference type="NCBI Taxonomy" id="59511"/>
    <lineage>
        <taxon>Bacteria</taxon>
        <taxon>Pseudomonadati</taxon>
        <taxon>Pseudomonadota</taxon>
        <taxon>Gammaproteobacteria</taxon>
        <taxon>Pseudomonadales</taxon>
        <taxon>Pseudomonadaceae</taxon>
        <taxon>Pseudomonas</taxon>
    </lineage>
</organism>
<evidence type="ECO:0000313" key="1">
    <source>
        <dbReference type="EMBL" id="RML79228.1"/>
    </source>
</evidence>
<proteinExistence type="predicted"/>
<dbReference type="AlphaFoldDB" id="A0A3M2YUI3"/>
<dbReference type="Proteomes" id="UP000282378">
    <property type="component" value="Unassembled WGS sequence"/>
</dbReference>
<protein>
    <submittedName>
        <fullName evidence="1">Uncharacterized protein</fullName>
    </submittedName>
</protein>
<sequence length="48" mass="5106">AGQKPTAIAPTVMSASVSFYAALSVEKALVDPSLFEWSTDVDQSTMKE</sequence>
<reference evidence="1 2" key="1">
    <citation type="submission" date="2018-08" db="EMBL/GenBank/DDBJ databases">
        <title>Recombination of ecologically and evolutionarily significant loci maintains genetic cohesion in the Pseudomonas syringae species complex.</title>
        <authorList>
            <person name="Dillon M."/>
            <person name="Thakur S."/>
            <person name="Almeida R.N.D."/>
            <person name="Weir B.S."/>
            <person name="Guttman D.S."/>
        </authorList>
    </citation>
    <scope>NUCLEOTIDE SEQUENCE [LARGE SCALE GENOMIC DNA]</scope>
    <source>
        <strain evidence="1 2">88_10</strain>
    </source>
</reference>
<feature type="non-terminal residue" evidence="1">
    <location>
        <position position="1"/>
    </location>
</feature>
<evidence type="ECO:0000313" key="2">
    <source>
        <dbReference type="Proteomes" id="UP000282378"/>
    </source>
</evidence>
<name>A0A3M2YUI3_PSEYM</name>
<accession>A0A3M2YUI3</accession>
<dbReference type="EMBL" id="RBNL01002156">
    <property type="protein sequence ID" value="RML79228.1"/>
    <property type="molecule type" value="Genomic_DNA"/>
</dbReference>
<gene>
    <name evidence="1" type="ORF">APX70_01477</name>
</gene>